<dbReference type="RefSeq" id="WP_379286905.1">
    <property type="nucleotide sequence ID" value="NZ_JBHTIU010000023.1"/>
</dbReference>
<sequence length="476" mass="53408">MGKPYNVVADLVSLIDLYWDDPLAFVQDMLGVEPDEWQAAVLHDIAHHPLVSVRSGQGVGKTSLEAWVVVWFLCCRPNPKVVCTAPTRQQLHDVLWAEVAKWLEGSMVKNLLKWTKTKIYMIGHEERWFATARTATKPENMQGFHEDYMLFIVDEASGVADQIMEAIDGTLSGPENKLLMCGNPTRTNGYFYRSHHQNRGDFKTHKVSSRDSKRTNRKNIERLEKQYGKDSDVVRVRVDGEFPRAEPDTFIPLELAEAAAMREVYQQEDGSLNIPEAAPLEIGVDVARFGDDETVIVPRVGLLVPLIRTYTKKDTMETAGWVINLAKELMLTYGRPRCTIKIDDDGVGGGVTDRVREVVREEGLYIDVIDCHNGGKADDPDHYDNWGTEAWANVRDLLQAGDIQIPNDEDLIAQLSTRKYTVTSKGRIILESKKDMKKRGLRSPDRADALVLAFAKTGMVVDPIAAALLRGGKLYG</sequence>
<comment type="caution">
    <text evidence="2">The sequence shown here is derived from an EMBL/GenBank/DDBJ whole genome shotgun (WGS) entry which is preliminary data.</text>
</comment>
<evidence type="ECO:0000313" key="3">
    <source>
        <dbReference type="Proteomes" id="UP001597120"/>
    </source>
</evidence>
<gene>
    <name evidence="2" type="ORF">ACFQ03_06435</name>
</gene>
<keyword evidence="3" id="KW-1185">Reference proteome</keyword>
<dbReference type="InterPro" id="IPR027417">
    <property type="entry name" value="P-loop_NTPase"/>
</dbReference>
<proteinExistence type="predicted"/>
<dbReference type="Gene3D" id="3.30.420.240">
    <property type="match status" value="1"/>
</dbReference>
<feature type="domain" description="Phage terminase large subunit N-terminal" evidence="1">
    <location>
        <begin position="54"/>
        <end position="241"/>
    </location>
</feature>
<reference evidence="3" key="1">
    <citation type="journal article" date="2019" name="Int. J. Syst. Evol. Microbiol.">
        <title>The Global Catalogue of Microorganisms (GCM) 10K type strain sequencing project: providing services to taxonomists for standard genome sequencing and annotation.</title>
        <authorList>
            <consortium name="The Broad Institute Genomics Platform"/>
            <consortium name="The Broad Institute Genome Sequencing Center for Infectious Disease"/>
            <person name="Wu L."/>
            <person name="Ma J."/>
        </authorList>
    </citation>
    <scope>NUCLEOTIDE SEQUENCE [LARGE SCALE GENOMIC DNA]</scope>
    <source>
        <strain evidence="3">CCUG 57263</strain>
    </source>
</reference>
<dbReference type="Gene3D" id="3.40.50.300">
    <property type="entry name" value="P-loop containing nucleotide triphosphate hydrolases"/>
    <property type="match status" value="1"/>
</dbReference>
<accession>A0ABW3D720</accession>
<dbReference type="InterPro" id="IPR035412">
    <property type="entry name" value="Terminase_L_N"/>
</dbReference>
<dbReference type="Proteomes" id="UP001597120">
    <property type="component" value="Unassembled WGS sequence"/>
</dbReference>
<name>A0ABW3D720_9BACL</name>
<dbReference type="SUPFAM" id="SSF52540">
    <property type="entry name" value="P-loop containing nucleoside triphosphate hydrolases"/>
    <property type="match status" value="1"/>
</dbReference>
<dbReference type="EMBL" id="JBHTIU010000023">
    <property type="protein sequence ID" value="MFD0868781.1"/>
    <property type="molecule type" value="Genomic_DNA"/>
</dbReference>
<evidence type="ECO:0000313" key="2">
    <source>
        <dbReference type="EMBL" id="MFD0868781.1"/>
    </source>
</evidence>
<evidence type="ECO:0000259" key="1">
    <source>
        <dbReference type="Pfam" id="PF04466"/>
    </source>
</evidence>
<dbReference type="Pfam" id="PF04466">
    <property type="entry name" value="Terminase_3"/>
    <property type="match status" value="1"/>
</dbReference>
<organism evidence="2 3">
    <name type="scientific">Paenibacillus residui</name>
    <dbReference type="NCBI Taxonomy" id="629724"/>
    <lineage>
        <taxon>Bacteria</taxon>
        <taxon>Bacillati</taxon>
        <taxon>Bacillota</taxon>
        <taxon>Bacilli</taxon>
        <taxon>Bacillales</taxon>
        <taxon>Paenibacillaceae</taxon>
        <taxon>Paenibacillus</taxon>
    </lineage>
</organism>
<protein>
    <submittedName>
        <fullName evidence="2">Phage terminase large subunit</fullName>
    </submittedName>
</protein>